<dbReference type="PANTHER" id="PTHR47784">
    <property type="entry name" value="STEROL UPTAKE CONTROL PROTEIN 2"/>
    <property type="match status" value="1"/>
</dbReference>
<dbReference type="SMART" id="SM00066">
    <property type="entry name" value="GAL4"/>
    <property type="match status" value="1"/>
</dbReference>
<proteinExistence type="predicted"/>
<gene>
    <name evidence="4" type="ORF">XA68_15263</name>
</gene>
<comment type="caution">
    <text evidence="4">The sequence shown here is derived from an EMBL/GenBank/DDBJ whole genome shotgun (WGS) entry which is preliminary data.</text>
</comment>
<dbReference type="SUPFAM" id="SSF57701">
    <property type="entry name" value="Zn2/Cys6 DNA-binding domain"/>
    <property type="match status" value="1"/>
</dbReference>
<dbReference type="CDD" id="cd00067">
    <property type="entry name" value="GAL4"/>
    <property type="match status" value="1"/>
</dbReference>
<evidence type="ECO:0000256" key="1">
    <source>
        <dbReference type="ARBA" id="ARBA00023242"/>
    </source>
</evidence>
<protein>
    <recommendedName>
        <fullName evidence="3">Zn(2)-C6 fungal-type domain-containing protein</fullName>
    </recommendedName>
</protein>
<accession>A0A2A9PKM5</accession>
<organism evidence="4 5">
    <name type="scientific">Ophiocordyceps unilateralis</name>
    <name type="common">Zombie-ant fungus</name>
    <name type="synonym">Torrubia unilateralis</name>
    <dbReference type="NCBI Taxonomy" id="268505"/>
    <lineage>
        <taxon>Eukaryota</taxon>
        <taxon>Fungi</taxon>
        <taxon>Dikarya</taxon>
        <taxon>Ascomycota</taxon>
        <taxon>Pezizomycotina</taxon>
        <taxon>Sordariomycetes</taxon>
        <taxon>Hypocreomycetidae</taxon>
        <taxon>Hypocreales</taxon>
        <taxon>Ophiocordycipitaceae</taxon>
        <taxon>Ophiocordyceps</taxon>
    </lineage>
</organism>
<dbReference type="GO" id="GO:0001228">
    <property type="term" value="F:DNA-binding transcription activator activity, RNA polymerase II-specific"/>
    <property type="evidence" value="ECO:0007669"/>
    <property type="project" value="TreeGrafter"/>
</dbReference>
<dbReference type="PANTHER" id="PTHR47784:SF7">
    <property type="entry name" value="ZN(II)2CYS6 TRANSCRIPTION FACTOR (EUROFUNG)"/>
    <property type="match status" value="1"/>
</dbReference>
<dbReference type="STRING" id="268505.A0A2A9PKM5"/>
<evidence type="ECO:0000256" key="2">
    <source>
        <dbReference type="SAM" id="MobiDB-lite"/>
    </source>
</evidence>
<dbReference type="InterPro" id="IPR021858">
    <property type="entry name" value="Fun_TF"/>
</dbReference>
<dbReference type="PROSITE" id="PS00463">
    <property type="entry name" value="ZN2_CY6_FUNGAL_1"/>
    <property type="match status" value="1"/>
</dbReference>
<evidence type="ECO:0000313" key="5">
    <source>
        <dbReference type="Proteomes" id="UP000037136"/>
    </source>
</evidence>
<dbReference type="PRINTS" id="PR00755">
    <property type="entry name" value="AFLATOXINBRP"/>
</dbReference>
<dbReference type="EMBL" id="LAZP02000043">
    <property type="protein sequence ID" value="PFH62055.1"/>
    <property type="molecule type" value="Genomic_DNA"/>
</dbReference>
<dbReference type="OrthoDB" id="5229455at2759"/>
<dbReference type="Gene3D" id="4.10.240.10">
    <property type="entry name" value="Zn(2)-C6 fungal-type DNA-binding domain"/>
    <property type="match status" value="1"/>
</dbReference>
<dbReference type="Pfam" id="PF00172">
    <property type="entry name" value="Zn_clus"/>
    <property type="match status" value="1"/>
</dbReference>
<evidence type="ECO:0000313" key="4">
    <source>
        <dbReference type="EMBL" id="PFH62055.1"/>
    </source>
</evidence>
<feature type="region of interest" description="Disordered" evidence="2">
    <location>
        <begin position="101"/>
        <end position="149"/>
    </location>
</feature>
<dbReference type="GO" id="GO:0008270">
    <property type="term" value="F:zinc ion binding"/>
    <property type="evidence" value="ECO:0007669"/>
    <property type="project" value="InterPro"/>
</dbReference>
<reference evidence="4 5" key="1">
    <citation type="journal article" date="2015" name="BMC Genomics">
        <title>Gene expression during zombie ant biting behavior reflects the complexity underlying fungal parasitic behavioral manipulation.</title>
        <authorList>
            <person name="de Bekker C."/>
            <person name="Ohm R.A."/>
            <person name="Loreto R.G."/>
            <person name="Sebastian A."/>
            <person name="Albert I."/>
            <person name="Merrow M."/>
            <person name="Brachmann A."/>
            <person name="Hughes D.P."/>
        </authorList>
    </citation>
    <scope>NUCLEOTIDE SEQUENCE [LARGE SCALE GENOMIC DNA]</scope>
    <source>
        <strain evidence="4 5">SC16a</strain>
    </source>
</reference>
<sequence length="521" mass="58821">MLDSGDYPVFAPEPSRGGAESLVPADGRQRDAGGGQTVCVVAVHNEESVSPVDGCWKTTPFFFHPSTTGRRPPLVGAMDMRHFSASVLPFAGPEFDYSSLLQPDDGAVPLPTPAGPASESPDRPTPSSPDAVVRRQPAQRQRLERRGHTKSRRGCYNCKRRRIKCQETRPACGHCVKTGLECEYPSLPRIIHQPQHQIPLFSLQDMRLFQHFLTQCYPVHPLKQDEIWTHEIPCIAHNHDFLMHAVLGFAASELSHTEESSDLLTAAMNHRVKAIRAIKKRLTEGSGVDMTYEEANALVATCFALTFQSVSLDDGLPEYMTFIRGILIIGMQMMLKGITPLFDSLFEDRQDELMAAPILGFPLIPSGWADAAAVAISALRPLCVDAVEVAYHRQLTAIAQKLQISSFDAYQANAREYAWWMMLPHATFQQLINLNRQTTILLHTHWIALSQIMALITEREHEARERRTRRDRGMDPGFIRWLRYLNTRVDLEHQAYNQWPVWVDEQLNRDVTLVAFLGNRR</sequence>
<reference evidence="4 5" key="2">
    <citation type="journal article" date="2017" name="Sci. Rep.">
        <title>Ant-infecting Ophiocordyceps genomes reveal a high diversity of potential behavioral manipulation genes and a possible major role for enterotoxins.</title>
        <authorList>
            <person name="de Bekker C."/>
            <person name="Ohm R.A."/>
            <person name="Evans H.C."/>
            <person name="Brachmann A."/>
            <person name="Hughes D.P."/>
        </authorList>
    </citation>
    <scope>NUCLEOTIDE SEQUENCE [LARGE SCALE GENOMIC DNA]</scope>
    <source>
        <strain evidence="4 5">SC16a</strain>
    </source>
</reference>
<dbReference type="PROSITE" id="PS50048">
    <property type="entry name" value="ZN2_CY6_FUNGAL_2"/>
    <property type="match status" value="1"/>
</dbReference>
<dbReference type="Proteomes" id="UP000037136">
    <property type="component" value="Unassembled WGS sequence"/>
</dbReference>
<dbReference type="Pfam" id="PF11951">
    <property type="entry name" value="Fungal_trans_2"/>
    <property type="match status" value="1"/>
</dbReference>
<dbReference type="InterPro" id="IPR053157">
    <property type="entry name" value="Sterol_Uptake_Regulator"/>
</dbReference>
<evidence type="ECO:0000259" key="3">
    <source>
        <dbReference type="PROSITE" id="PS50048"/>
    </source>
</evidence>
<keyword evidence="5" id="KW-1185">Reference proteome</keyword>
<feature type="domain" description="Zn(2)-C6 fungal-type" evidence="3">
    <location>
        <begin position="154"/>
        <end position="184"/>
    </location>
</feature>
<keyword evidence="1" id="KW-0539">Nucleus</keyword>
<dbReference type="AlphaFoldDB" id="A0A2A9PKM5"/>
<dbReference type="InterPro" id="IPR001138">
    <property type="entry name" value="Zn2Cys6_DnaBD"/>
</dbReference>
<dbReference type="InterPro" id="IPR036864">
    <property type="entry name" value="Zn2-C6_fun-type_DNA-bd_sf"/>
</dbReference>
<feature type="region of interest" description="Disordered" evidence="2">
    <location>
        <begin position="1"/>
        <end position="22"/>
    </location>
</feature>
<name>A0A2A9PKM5_OPHUN</name>